<dbReference type="InterPro" id="IPR036097">
    <property type="entry name" value="HisK_dim/P_sf"/>
</dbReference>
<dbReference type="PANTHER" id="PTHR43547:SF2">
    <property type="entry name" value="HYBRID SIGNAL TRANSDUCTION HISTIDINE KINASE C"/>
    <property type="match status" value="1"/>
</dbReference>
<dbReference type="SMART" id="SM00387">
    <property type="entry name" value="HATPase_c"/>
    <property type="match status" value="1"/>
</dbReference>
<dbReference type="CDD" id="cd16922">
    <property type="entry name" value="HATPase_EvgS-ArcB-TorS-like"/>
    <property type="match status" value="1"/>
</dbReference>
<comment type="catalytic activity">
    <reaction evidence="1">
        <text>ATP + protein L-histidine = ADP + protein N-phospho-L-histidine.</text>
        <dbReference type="EC" id="2.7.13.3"/>
    </reaction>
</comment>
<dbReference type="PROSITE" id="PS50109">
    <property type="entry name" value="HIS_KIN"/>
    <property type="match status" value="1"/>
</dbReference>
<dbReference type="Pfam" id="PF00512">
    <property type="entry name" value="HisKA"/>
    <property type="match status" value="1"/>
</dbReference>
<feature type="domain" description="HTH araC/xylS-type" evidence="12">
    <location>
        <begin position="1312"/>
        <end position="1411"/>
    </location>
</feature>
<feature type="domain" description="Response regulatory" evidence="14">
    <location>
        <begin position="1165"/>
        <end position="1280"/>
    </location>
</feature>
<dbReference type="FunFam" id="3.30.565.10:FF:000037">
    <property type="entry name" value="Hybrid sensor histidine kinase/response regulator"/>
    <property type="match status" value="1"/>
</dbReference>
<dbReference type="PROSITE" id="PS01124">
    <property type="entry name" value="HTH_ARAC_FAMILY_2"/>
    <property type="match status" value="1"/>
</dbReference>
<dbReference type="Gene3D" id="1.10.10.60">
    <property type="entry name" value="Homeodomain-like"/>
    <property type="match status" value="2"/>
</dbReference>
<dbReference type="InterPro" id="IPR003661">
    <property type="entry name" value="HisK_dim/P_dom"/>
</dbReference>
<keyword evidence="6" id="KW-0418">Kinase</keyword>
<gene>
    <name evidence="15" type="ORF">FOA19_01900</name>
</gene>
<dbReference type="InterPro" id="IPR018060">
    <property type="entry name" value="HTH_AraC"/>
</dbReference>
<evidence type="ECO:0000256" key="7">
    <source>
        <dbReference type="ARBA" id="ARBA00022840"/>
    </source>
</evidence>
<dbReference type="InterPro" id="IPR015943">
    <property type="entry name" value="WD40/YVTN_repeat-like_dom_sf"/>
</dbReference>
<sequence>MQYQFLCSQEGWFLMGRGVPKGEVTSMSIRFLLHIVFALALLANVEPVFASPADDQRRFLHLDVNNGLSHNQVNCFLKDSQGYIWIGTSAGLNRFDGYGVKVFRHNSRSTASLRDNSISKLFEDPEGNIWVTSQKGITVYHPQEDRFERNYAPLLNKYALPQAPVEDIVQDKTGNFWFLQTGHGLTRYTPKAKTSTPVPLAGAKPTTGNSHLIDALAFTPQGDLWILHTSGLLEKRNGKTLALEAVEKGLQERFKGQAMSYGMTIDRTGDLWLYSLSESIGALLYRPATKTFSQFHENAPQIKLNSNLVRGIVENEDGKLWLATDHGGINIVDKKDFSVQFVQNCPEIENSLSHNSLISIYKDREGIIWLGTYKQGVNYYHKNLLRFQHHQNQILVKGSLPYDDINRFVEDPQGNLWMGTNGGGLLYWNRSTNQYTRYQHNPKDPGSLSSNVVVSLLLDKDQNLWVGTYLGGLNKFDGQKFIRYRHKEQDTFSLSHDNVWELFQDNQNRIWVGSMRGGLQQLDPGTGKFYPYHRAANQPGIDALYVAAIAQDQKGRLWVGGDIGVEVLDLNSKKLVKYQNDPQNPKSLSSNAVLSIFQDSRQQMWVGTNEGLNLFNPKTNSFRLFTKENGLPDNIILNILEDRNHHLWISTPNGISKLEISGRQAADLSFVVRTFDESDGLQGKVFNENAAFLTRQGEVVFGGPNGFNIFQPRELTTNKVIPNIVFTDFQLFSKSLKVGEEVGGSVILPQALTDGAQITLQHDQNMFTVEFAALNFFHSEKNKYQYKLEGFDKEWHTTDGDNRRITYTNLDPGEYQLMVKAANNDGIWNKEGISLDIEVQVPFWRSDVAYVCYFLFAFLALMVVRRVEKQKANQKFELDRERREVKHMRELHLMKIKFFTNISHELRTPLTLILAPLEKLLAGSQDEQQTRQFQMINRNAKRLLYLVNQLLDFRKLEVEEVAFAPSHGNIVKFIKEAVYSFSDLSEKNHVHLSFESSIQELHASFDMDKLGKILFNLLSNAFKFTPENGNIKVEVNCHENDSASEGLHLLEIKVSDTGIGISKENQEKIFDRFFREDVPDNLVNQGSGIGLSITREFVKIHGGMIKVQSEPGQGSCFTVTLPIKVTGSIIEGSEADLPEEVVPALVTKPEVPKRAAEDAPENELVVLLVEDSEDFRTYLKESLSAHFTVLEAKNGKEGWQKALSCLPDLIVSDLMMPELNGIEFCKKIKSDARTSHIPFILLTAQTAEEQKLKGLGIGANDYITKPFNFELLLSRMTNLISQCQLMQKAYGKKISVQTSAIDIVSLDDKLIQKAIRVVEENIDCAEFSVELMARELGMSRVYLYKKIVALTGQSPMEFIRKIRLERAAQLLEKSQLTVAEVAYAVGFNNPRYFSKYFKEAYHMLPSVYAESKQSHPIT</sequence>
<dbReference type="SMART" id="SM00388">
    <property type="entry name" value="HisKA"/>
    <property type="match status" value="1"/>
</dbReference>
<dbReference type="FunFam" id="1.10.287.130:FF:000034">
    <property type="entry name" value="Two-component system sensor histidine kinase/response regulator"/>
    <property type="match status" value="1"/>
</dbReference>
<dbReference type="InterPro" id="IPR013783">
    <property type="entry name" value="Ig-like_fold"/>
</dbReference>
<evidence type="ECO:0000259" key="12">
    <source>
        <dbReference type="PROSITE" id="PS01124"/>
    </source>
</evidence>
<reference evidence="15 16" key="1">
    <citation type="submission" date="2019-07" db="EMBL/GenBank/DDBJ databases">
        <title>Rufibacter sp. nov., isolated from lake sediment.</title>
        <authorList>
            <person name="Qu J.-H."/>
        </authorList>
    </citation>
    <scope>NUCLEOTIDE SEQUENCE [LARGE SCALE GENOMIC DNA]</scope>
    <source>
        <strain evidence="15 16">NBS58-1</strain>
    </source>
</reference>
<dbReference type="CDD" id="cd17574">
    <property type="entry name" value="REC_OmpR"/>
    <property type="match status" value="1"/>
</dbReference>
<accession>A0A5B6TGS3</accession>
<dbReference type="Gene3D" id="3.40.50.2300">
    <property type="match status" value="1"/>
</dbReference>
<dbReference type="OrthoDB" id="9797097at2"/>
<dbReference type="Gene3D" id="2.60.40.10">
    <property type="entry name" value="Immunoglobulins"/>
    <property type="match status" value="1"/>
</dbReference>
<keyword evidence="10" id="KW-0804">Transcription</keyword>
<evidence type="ECO:0000256" key="4">
    <source>
        <dbReference type="ARBA" id="ARBA00022679"/>
    </source>
</evidence>
<dbReference type="Pfam" id="PF02518">
    <property type="entry name" value="HATPase_c"/>
    <property type="match status" value="1"/>
</dbReference>
<dbReference type="GO" id="GO:0043565">
    <property type="term" value="F:sequence-specific DNA binding"/>
    <property type="evidence" value="ECO:0007669"/>
    <property type="project" value="InterPro"/>
</dbReference>
<feature type="modified residue" description="4-aspartylphosphate" evidence="11">
    <location>
        <position position="1213"/>
    </location>
</feature>
<evidence type="ECO:0000256" key="5">
    <source>
        <dbReference type="ARBA" id="ARBA00022741"/>
    </source>
</evidence>
<dbReference type="Pfam" id="PF00072">
    <property type="entry name" value="Response_reg"/>
    <property type="match status" value="1"/>
</dbReference>
<dbReference type="InterPro" id="IPR011006">
    <property type="entry name" value="CheY-like_superfamily"/>
</dbReference>
<dbReference type="PRINTS" id="PR00344">
    <property type="entry name" value="BCTRLSENSOR"/>
</dbReference>
<dbReference type="Gene3D" id="1.10.287.130">
    <property type="match status" value="1"/>
</dbReference>
<dbReference type="GO" id="GO:0000155">
    <property type="term" value="F:phosphorelay sensor kinase activity"/>
    <property type="evidence" value="ECO:0007669"/>
    <property type="project" value="InterPro"/>
</dbReference>
<evidence type="ECO:0000256" key="11">
    <source>
        <dbReference type="PROSITE-ProRule" id="PRU00169"/>
    </source>
</evidence>
<keyword evidence="4" id="KW-0808">Transferase</keyword>
<dbReference type="SMART" id="SM00448">
    <property type="entry name" value="REC"/>
    <property type="match status" value="1"/>
</dbReference>
<dbReference type="InterPro" id="IPR011110">
    <property type="entry name" value="Reg_prop"/>
</dbReference>
<dbReference type="InterPro" id="IPR036890">
    <property type="entry name" value="HATPase_C_sf"/>
</dbReference>
<dbReference type="SUPFAM" id="SSF55874">
    <property type="entry name" value="ATPase domain of HSP90 chaperone/DNA topoisomerase II/histidine kinase"/>
    <property type="match status" value="1"/>
</dbReference>
<dbReference type="InterPro" id="IPR001789">
    <property type="entry name" value="Sig_transdc_resp-reg_receiver"/>
</dbReference>
<evidence type="ECO:0000313" key="15">
    <source>
        <dbReference type="EMBL" id="KAA3439463.1"/>
    </source>
</evidence>
<dbReference type="SMART" id="SM00342">
    <property type="entry name" value="HTH_ARAC"/>
    <property type="match status" value="1"/>
</dbReference>
<keyword evidence="8" id="KW-0902">Two-component regulatory system</keyword>
<evidence type="ECO:0000256" key="3">
    <source>
        <dbReference type="ARBA" id="ARBA00022553"/>
    </source>
</evidence>
<protein>
    <recommendedName>
        <fullName evidence="2">histidine kinase</fullName>
        <ecNumber evidence="2">2.7.13.3</ecNumber>
    </recommendedName>
</protein>
<evidence type="ECO:0000256" key="2">
    <source>
        <dbReference type="ARBA" id="ARBA00012438"/>
    </source>
</evidence>
<name>A0A5B6TGS3_9BACT</name>
<dbReference type="CDD" id="cd00082">
    <property type="entry name" value="HisKA"/>
    <property type="match status" value="1"/>
</dbReference>
<evidence type="ECO:0000256" key="10">
    <source>
        <dbReference type="ARBA" id="ARBA00023163"/>
    </source>
</evidence>
<evidence type="ECO:0000256" key="6">
    <source>
        <dbReference type="ARBA" id="ARBA00022777"/>
    </source>
</evidence>
<evidence type="ECO:0000259" key="14">
    <source>
        <dbReference type="PROSITE" id="PS50110"/>
    </source>
</evidence>
<dbReference type="Pfam" id="PF07495">
    <property type="entry name" value="Y_Y_Y"/>
    <property type="match status" value="1"/>
</dbReference>
<evidence type="ECO:0000313" key="16">
    <source>
        <dbReference type="Proteomes" id="UP000324133"/>
    </source>
</evidence>
<evidence type="ECO:0000259" key="13">
    <source>
        <dbReference type="PROSITE" id="PS50109"/>
    </source>
</evidence>
<keyword evidence="3 11" id="KW-0597">Phosphoprotein</keyword>
<dbReference type="SUPFAM" id="SSF52172">
    <property type="entry name" value="CheY-like"/>
    <property type="match status" value="1"/>
</dbReference>
<dbReference type="InterPro" id="IPR009057">
    <property type="entry name" value="Homeodomain-like_sf"/>
</dbReference>
<dbReference type="GO" id="GO:0003700">
    <property type="term" value="F:DNA-binding transcription factor activity"/>
    <property type="evidence" value="ECO:0007669"/>
    <property type="project" value="InterPro"/>
</dbReference>
<evidence type="ECO:0000256" key="1">
    <source>
        <dbReference type="ARBA" id="ARBA00000085"/>
    </source>
</evidence>
<dbReference type="SUPFAM" id="SSF47384">
    <property type="entry name" value="Homodimeric domain of signal transducing histidine kinase"/>
    <property type="match status" value="1"/>
</dbReference>
<keyword evidence="16" id="KW-1185">Reference proteome</keyword>
<dbReference type="PROSITE" id="PS50110">
    <property type="entry name" value="RESPONSE_REGULATORY"/>
    <property type="match status" value="1"/>
</dbReference>
<dbReference type="Pfam" id="PF12833">
    <property type="entry name" value="HTH_18"/>
    <property type="match status" value="1"/>
</dbReference>
<organism evidence="15 16">
    <name type="scientific">Rufibacter hautae</name>
    <dbReference type="NCBI Taxonomy" id="2595005"/>
    <lineage>
        <taxon>Bacteria</taxon>
        <taxon>Pseudomonadati</taxon>
        <taxon>Bacteroidota</taxon>
        <taxon>Cytophagia</taxon>
        <taxon>Cytophagales</taxon>
        <taxon>Hymenobacteraceae</taxon>
        <taxon>Rufibacter</taxon>
    </lineage>
</organism>
<dbReference type="Proteomes" id="UP000324133">
    <property type="component" value="Unassembled WGS sequence"/>
</dbReference>
<dbReference type="Gene3D" id="2.130.10.10">
    <property type="entry name" value="YVTN repeat-like/Quinoprotein amine dehydrogenase"/>
    <property type="match status" value="2"/>
</dbReference>
<dbReference type="EC" id="2.7.13.3" evidence="2"/>
<evidence type="ECO:0000256" key="8">
    <source>
        <dbReference type="ARBA" id="ARBA00023012"/>
    </source>
</evidence>
<dbReference type="FunFam" id="2.60.40.10:FF:000791">
    <property type="entry name" value="Two-component system sensor histidine kinase/response regulator"/>
    <property type="match status" value="1"/>
</dbReference>
<keyword evidence="7" id="KW-0067">ATP-binding</keyword>
<dbReference type="InterPro" id="IPR005467">
    <property type="entry name" value="His_kinase_dom"/>
</dbReference>
<keyword evidence="9" id="KW-0805">Transcription regulation</keyword>
<dbReference type="InterPro" id="IPR003594">
    <property type="entry name" value="HATPase_dom"/>
</dbReference>
<proteinExistence type="predicted"/>
<keyword evidence="5" id="KW-0547">Nucleotide-binding</keyword>
<evidence type="ECO:0000256" key="9">
    <source>
        <dbReference type="ARBA" id="ARBA00023015"/>
    </source>
</evidence>
<dbReference type="PANTHER" id="PTHR43547">
    <property type="entry name" value="TWO-COMPONENT HISTIDINE KINASE"/>
    <property type="match status" value="1"/>
</dbReference>
<dbReference type="Pfam" id="PF07494">
    <property type="entry name" value="Reg_prop"/>
    <property type="match status" value="8"/>
</dbReference>
<dbReference type="SUPFAM" id="SSF46689">
    <property type="entry name" value="Homeodomain-like"/>
    <property type="match status" value="1"/>
</dbReference>
<dbReference type="SUPFAM" id="SSF63829">
    <property type="entry name" value="Calcium-dependent phosphotriesterase"/>
    <property type="match status" value="2"/>
</dbReference>
<dbReference type="InterPro" id="IPR011123">
    <property type="entry name" value="Y_Y_Y"/>
</dbReference>
<dbReference type="InterPro" id="IPR004358">
    <property type="entry name" value="Sig_transdc_His_kin-like_C"/>
</dbReference>
<dbReference type="GO" id="GO:0005524">
    <property type="term" value="F:ATP binding"/>
    <property type="evidence" value="ECO:0007669"/>
    <property type="project" value="UniProtKB-KW"/>
</dbReference>
<dbReference type="Gene3D" id="3.30.565.10">
    <property type="entry name" value="Histidine kinase-like ATPase, C-terminal domain"/>
    <property type="match status" value="1"/>
</dbReference>
<dbReference type="EMBL" id="VKKY01000001">
    <property type="protein sequence ID" value="KAA3439463.1"/>
    <property type="molecule type" value="Genomic_DNA"/>
</dbReference>
<comment type="caution">
    <text evidence="15">The sequence shown here is derived from an EMBL/GenBank/DDBJ whole genome shotgun (WGS) entry which is preliminary data.</text>
</comment>
<feature type="domain" description="Histidine kinase" evidence="13">
    <location>
        <begin position="901"/>
        <end position="1125"/>
    </location>
</feature>